<proteinExistence type="predicted"/>
<reference evidence="1" key="1">
    <citation type="submission" date="2014-09" db="EMBL/GenBank/DDBJ databases">
        <authorList>
            <person name="Magalhaes I.L.F."/>
            <person name="Oliveira U."/>
            <person name="Santos F.R."/>
            <person name="Vidigal T.H.D.A."/>
            <person name="Brescovit A.D."/>
            <person name="Santos A.J."/>
        </authorList>
    </citation>
    <scope>NUCLEOTIDE SEQUENCE</scope>
</reference>
<protein>
    <submittedName>
        <fullName evidence="1">Uncharacterized protein</fullName>
    </submittedName>
</protein>
<sequence length="139" mass="15565">MNPKGAFKFASQAIRSLRGENDIVCEAPTATCGPPGHPCETCMHLKGCIGARQYAEKDLCLIAPRSLVRPVRYKRYFNRGVAIPPYLPASKVTGQLKEVKMPEICSAEQISSQIMQHQQREIDRKFRALCSVRDMDISI</sequence>
<organism evidence="1">
    <name type="scientific">Lygus hesperus</name>
    <name type="common">Western plant bug</name>
    <dbReference type="NCBI Taxonomy" id="30085"/>
    <lineage>
        <taxon>Eukaryota</taxon>
        <taxon>Metazoa</taxon>
        <taxon>Ecdysozoa</taxon>
        <taxon>Arthropoda</taxon>
        <taxon>Hexapoda</taxon>
        <taxon>Insecta</taxon>
        <taxon>Pterygota</taxon>
        <taxon>Neoptera</taxon>
        <taxon>Paraneoptera</taxon>
        <taxon>Hemiptera</taxon>
        <taxon>Heteroptera</taxon>
        <taxon>Panheteroptera</taxon>
        <taxon>Cimicomorpha</taxon>
        <taxon>Miridae</taxon>
        <taxon>Mirini</taxon>
        <taxon>Lygus</taxon>
    </lineage>
</organism>
<accession>A0A0K8TF66</accession>
<evidence type="ECO:0000313" key="1">
    <source>
        <dbReference type="EMBL" id="JAG64237.1"/>
    </source>
</evidence>
<dbReference type="AlphaFoldDB" id="A0A0K8TF66"/>
<dbReference type="EMBL" id="GBRD01001584">
    <property type="protein sequence ID" value="JAG64237.1"/>
    <property type="molecule type" value="Transcribed_RNA"/>
</dbReference>
<name>A0A0K8TF66_LYGHE</name>